<dbReference type="Pfam" id="PF00656">
    <property type="entry name" value="Peptidase_C14"/>
    <property type="match status" value="1"/>
</dbReference>
<organism evidence="5 6">
    <name type="scientific">Rhizoctonia solani</name>
    <dbReference type="NCBI Taxonomy" id="456999"/>
    <lineage>
        <taxon>Eukaryota</taxon>
        <taxon>Fungi</taxon>
        <taxon>Dikarya</taxon>
        <taxon>Basidiomycota</taxon>
        <taxon>Agaricomycotina</taxon>
        <taxon>Agaricomycetes</taxon>
        <taxon>Cantharellales</taxon>
        <taxon>Ceratobasidiaceae</taxon>
        <taxon>Rhizoctonia</taxon>
    </lineage>
</organism>
<dbReference type="PANTHER" id="PTHR44329">
    <property type="entry name" value="SERINE/THREONINE-PROTEIN KINASE TNNI3K-RELATED"/>
    <property type="match status" value="1"/>
</dbReference>
<dbReference type="SUPFAM" id="SSF52129">
    <property type="entry name" value="Caspase-like"/>
    <property type="match status" value="1"/>
</dbReference>
<dbReference type="InterPro" id="IPR000719">
    <property type="entry name" value="Prot_kinase_dom"/>
</dbReference>
<dbReference type="EMBL" id="CAJMWX010001052">
    <property type="protein sequence ID" value="CAE6460990.1"/>
    <property type="molecule type" value="Genomic_DNA"/>
</dbReference>
<evidence type="ECO:0000256" key="1">
    <source>
        <dbReference type="ARBA" id="ARBA00022703"/>
    </source>
</evidence>
<evidence type="ECO:0000256" key="2">
    <source>
        <dbReference type="ARBA" id="ARBA00022807"/>
    </source>
</evidence>
<evidence type="ECO:0000259" key="4">
    <source>
        <dbReference type="PROSITE" id="PS50011"/>
    </source>
</evidence>
<dbReference type="GO" id="GO:0004674">
    <property type="term" value="F:protein serine/threonine kinase activity"/>
    <property type="evidence" value="ECO:0007669"/>
    <property type="project" value="TreeGrafter"/>
</dbReference>
<feature type="domain" description="Protein kinase" evidence="4">
    <location>
        <begin position="36"/>
        <end position="309"/>
    </location>
</feature>
<dbReference type="AlphaFoldDB" id="A0A8H3BN09"/>
<proteinExistence type="predicted"/>
<keyword evidence="2" id="KW-0788">Thiol protease</keyword>
<feature type="region of interest" description="Disordered" evidence="3">
    <location>
        <begin position="320"/>
        <end position="348"/>
    </location>
</feature>
<name>A0A8H3BN09_9AGAM</name>
<dbReference type="InterPro" id="IPR011009">
    <property type="entry name" value="Kinase-like_dom_sf"/>
</dbReference>
<dbReference type="InterPro" id="IPR051681">
    <property type="entry name" value="Ser/Thr_Kinases-Pseudokinases"/>
</dbReference>
<dbReference type="GO" id="GO:0005524">
    <property type="term" value="F:ATP binding"/>
    <property type="evidence" value="ECO:0007669"/>
    <property type="project" value="InterPro"/>
</dbReference>
<keyword evidence="2" id="KW-0378">Hydrolase</keyword>
<comment type="caution">
    <text evidence="5">The sequence shown here is derived from an EMBL/GenBank/DDBJ whole genome shotgun (WGS) entry which is preliminary data.</text>
</comment>
<keyword evidence="1" id="KW-0053">Apoptosis</keyword>
<dbReference type="InterPro" id="IPR001245">
    <property type="entry name" value="Ser-Thr/Tyr_kinase_cat_dom"/>
</dbReference>
<dbReference type="Proteomes" id="UP000663888">
    <property type="component" value="Unassembled WGS sequence"/>
</dbReference>
<dbReference type="SMART" id="SM00220">
    <property type="entry name" value="S_TKc"/>
    <property type="match status" value="1"/>
</dbReference>
<sequence>MRYSIKIHYEQTMDQIVDALSRRGCPDVTPQINFSKCSEYPIAAGGYCDVYQGMLYSGTVIAIKSLRVYDTPGMESNRANILKHAAKELYHWSKLCHRNILPLMGLALFRGCISMVSQWMEMGNVTAFLSMNPRADRMGLCIDTCTGLCYIHDQDMVHGDLKGANIMVSSSGIAMITDFGNTQMKEITLKFTNLNTPGLSLRWAAPEFFTEGKSLANKSSDVWAYGMTALEILTGKLPFEDMSDFNYVAAQVKGTLSPTRPNSKTPPISDGLWEVLKLCWSQHPDNRPSIITVKNRLDGLTAKQPQSTLSLNSFQQAPYPAATNAPTLQPLLPHERDHPEGLLSNNSSHENTLTQKLTQAPHHCNCHNRIIPLEPASPRGSTGLLTSLTSVLNRFKSRLLGLNEEYTDEGNADIYEVALPGAWNDTPILYWDEPQNEPEPVQPNTPACSGDGLSTKRYRHPPKLTYTNTWGSCTELGLSGSQYPLIQGQNPSVHVLGVGLSWSHTWANALPSPVHDICWLKEFFVDQKKVQFTSLLDDEVSFDIIHHSVMRMYSNAQPNDCLVLYFAGHGDDENAFELYDDDPGSLDEVILNDWIVKLRRETSKTIPVYIVFDFCRENPASSSAQLDSGVTVFWSCPPGQYSPDVILSKDLPYSCFLLALFLAIDDSSKSHVVPTVQHFARRLVELLNVIWGVRSFRPGSWRRKRWCRHPNSCNLCLDESHNSGDGSEWLDIRLFEGFDNMHLGELPDFSVVVGFASIHMPLLIRKVRKLVEGNQWFLYFSNRYKQGIINARDP</sequence>
<reference evidence="5" key="1">
    <citation type="submission" date="2021-01" db="EMBL/GenBank/DDBJ databases">
        <authorList>
            <person name="Kaushik A."/>
        </authorList>
    </citation>
    <scope>NUCLEOTIDE SEQUENCE</scope>
    <source>
        <strain evidence="5">AG4-R118</strain>
    </source>
</reference>
<keyword evidence="2" id="KW-0645">Protease</keyword>
<evidence type="ECO:0000313" key="6">
    <source>
        <dbReference type="Proteomes" id="UP000663888"/>
    </source>
</evidence>
<dbReference type="GO" id="GO:0006508">
    <property type="term" value="P:proteolysis"/>
    <property type="evidence" value="ECO:0007669"/>
    <property type="project" value="InterPro"/>
</dbReference>
<dbReference type="GO" id="GO:0004197">
    <property type="term" value="F:cysteine-type endopeptidase activity"/>
    <property type="evidence" value="ECO:0007669"/>
    <property type="project" value="InterPro"/>
</dbReference>
<evidence type="ECO:0000256" key="3">
    <source>
        <dbReference type="SAM" id="MobiDB-lite"/>
    </source>
</evidence>
<gene>
    <name evidence="5" type="ORF">RDB_LOCUS89382</name>
</gene>
<evidence type="ECO:0000313" key="5">
    <source>
        <dbReference type="EMBL" id="CAE6460990.1"/>
    </source>
</evidence>
<dbReference type="PRINTS" id="PR00109">
    <property type="entry name" value="TYRKINASE"/>
</dbReference>
<dbReference type="PANTHER" id="PTHR44329:SF261">
    <property type="entry name" value="ZINC FINGER CONTAINING PROTEIN KINASE-RELATED"/>
    <property type="match status" value="1"/>
</dbReference>
<dbReference type="InterPro" id="IPR029030">
    <property type="entry name" value="Caspase-like_dom_sf"/>
</dbReference>
<dbReference type="Gene3D" id="3.40.50.1460">
    <property type="match status" value="1"/>
</dbReference>
<dbReference type="Gene3D" id="1.10.510.10">
    <property type="entry name" value="Transferase(Phosphotransferase) domain 1"/>
    <property type="match status" value="1"/>
</dbReference>
<dbReference type="InterPro" id="IPR008271">
    <property type="entry name" value="Ser/Thr_kinase_AS"/>
</dbReference>
<dbReference type="PROSITE" id="PS50011">
    <property type="entry name" value="PROTEIN_KINASE_DOM"/>
    <property type="match status" value="1"/>
</dbReference>
<dbReference type="Pfam" id="PF07714">
    <property type="entry name" value="PK_Tyr_Ser-Thr"/>
    <property type="match status" value="1"/>
</dbReference>
<dbReference type="GO" id="GO:0006915">
    <property type="term" value="P:apoptotic process"/>
    <property type="evidence" value="ECO:0007669"/>
    <property type="project" value="UniProtKB-KW"/>
</dbReference>
<dbReference type="InterPro" id="IPR011600">
    <property type="entry name" value="Pept_C14_caspase"/>
</dbReference>
<dbReference type="SUPFAM" id="SSF56112">
    <property type="entry name" value="Protein kinase-like (PK-like)"/>
    <property type="match status" value="1"/>
</dbReference>
<accession>A0A8H3BN09</accession>
<protein>
    <recommendedName>
        <fullName evidence="4">Protein kinase domain-containing protein</fullName>
    </recommendedName>
</protein>
<dbReference type="PROSITE" id="PS00108">
    <property type="entry name" value="PROTEIN_KINASE_ST"/>
    <property type="match status" value="1"/>
</dbReference>